<comment type="subcellular location">
    <subcellularLocation>
        <location evidence="1">Membrane</location>
        <topology evidence="1">Multi-pass membrane protein</topology>
    </subcellularLocation>
</comment>
<dbReference type="InterPro" id="IPR018108">
    <property type="entry name" value="MCP_transmembrane"/>
</dbReference>
<dbReference type="Gene3D" id="1.50.40.10">
    <property type="entry name" value="Mitochondrial carrier domain"/>
    <property type="match status" value="1"/>
</dbReference>
<reference evidence="4 5" key="1">
    <citation type="journal article" date="2021" name="Plant Biotechnol. J.">
        <title>Multi-omics assisted identification of the key and species-specific regulatory components of drought-tolerant mechanisms in Gossypium stocksii.</title>
        <authorList>
            <person name="Yu D."/>
            <person name="Ke L."/>
            <person name="Zhang D."/>
            <person name="Wu Y."/>
            <person name="Sun Y."/>
            <person name="Mei J."/>
            <person name="Sun J."/>
            <person name="Sun Y."/>
        </authorList>
    </citation>
    <scope>NUCLEOTIDE SEQUENCE [LARGE SCALE GENOMIC DNA]</scope>
    <source>
        <strain evidence="5">cv. E1</strain>
        <tissue evidence="4">Leaf</tissue>
    </source>
</reference>
<dbReference type="EMBL" id="JAIQCV010000007">
    <property type="protein sequence ID" value="KAH1083848.1"/>
    <property type="molecule type" value="Genomic_DNA"/>
</dbReference>
<dbReference type="GO" id="GO:0016020">
    <property type="term" value="C:membrane"/>
    <property type="evidence" value="ECO:0007669"/>
    <property type="project" value="UniProtKB-SubCell"/>
</dbReference>
<evidence type="ECO:0000256" key="1">
    <source>
        <dbReference type="ARBA" id="ARBA00004141"/>
    </source>
</evidence>
<evidence type="ECO:0000313" key="4">
    <source>
        <dbReference type="EMBL" id="KAH1083848.1"/>
    </source>
</evidence>
<dbReference type="Proteomes" id="UP000828251">
    <property type="component" value="Unassembled WGS sequence"/>
</dbReference>
<name>A0A9D3VIW0_9ROSI</name>
<evidence type="ECO:0000313" key="5">
    <source>
        <dbReference type="Proteomes" id="UP000828251"/>
    </source>
</evidence>
<evidence type="ECO:0000256" key="2">
    <source>
        <dbReference type="ARBA" id="ARBA00022692"/>
    </source>
</evidence>
<protein>
    <submittedName>
        <fullName evidence="4">Uncharacterized protein</fullName>
    </submittedName>
</protein>
<keyword evidence="5" id="KW-1185">Reference proteome</keyword>
<keyword evidence="3" id="KW-0472">Membrane</keyword>
<comment type="caution">
    <text evidence="4">The sequence shown here is derived from an EMBL/GenBank/DDBJ whole genome shotgun (WGS) entry which is preliminary data.</text>
</comment>
<gene>
    <name evidence="4" type="ORF">J1N35_023609</name>
</gene>
<dbReference type="Pfam" id="PF00153">
    <property type="entry name" value="Mito_carr"/>
    <property type="match status" value="1"/>
</dbReference>
<accession>A0A9D3VIW0</accession>
<proteinExistence type="predicted"/>
<dbReference type="AlphaFoldDB" id="A0A9D3VIW0"/>
<evidence type="ECO:0000256" key="3">
    <source>
        <dbReference type="ARBA" id="ARBA00023136"/>
    </source>
</evidence>
<keyword evidence="2" id="KW-0812">Transmembrane</keyword>
<organism evidence="4 5">
    <name type="scientific">Gossypium stocksii</name>
    <dbReference type="NCBI Taxonomy" id="47602"/>
    <lineage>
        <taxon>Eukaryota</taxon>
        <taxon>Viridiplantae</taxon>
        <taxon>Streptophyta</taxon>
        <taxon>Embryophyta</taxon>
        <taxon>Tracheophyta</taxon>
        <taxon>Spermatophyta</taxon>
        <taxon>Magnoliopsida</taxon>
        <taxon>eudicotyledons</taxon>
        <taxon>Gunneridae</taxon>
        <taxon>Pentapetalae</taxon>
        <taxon>rosids</taxon>
        <taxon>malvids</taxon>
        <taxon>Malvales</taxon>
        <taxon>Malvaceae</taxon>
        <taxon>Malvoideae</taxon>
        <taxon>Gossypium</taxon>
    </lineage>
</organism>
<dbReference type="InterPro" id="IPR023395">
    <property type="entry name" value="MCP_dom_sf"/>
</dbReference>
<dbReference type="SUPFAM" id="SSF103506">
    <property type="entry name" value="Mitochondrial carrier"/>
    <property type="match status" value="1"/>
</dbReference>
<sequence length="81" mass="8601">MVSSCNFLNSSRLTRALPNPASVVLVSSKVIHRDFADNNSAQLTIGENMVAAAGAGAAIAIATNPLWVVKTRLQDWSLHNP</sequence>